<evidence type="ECO:0000313" key="14">
    <source>
        <dbReference type="Proteomes" id="UP001201980"/>
    </source>
</evidence>
<feature type="domain" description="CAAX prenyl protease 2/Lysostaphin resistance protein A-like" evidence="12">
    <location>
        <begin position="172"/>
        <end position="290"/>
    </location>
</feature>
<evidence type="ECO:0000313" key="13">
    <source>
        <dbReference type="EMBL" id="KAJ2899048.1"/>
    </source>
</evidence>
<evidence type="ECO:0000256" key="8">
    <source>
        <dbReference type="ARBA" id="ARBA00023136"/>
    </source>
</evidence>
<keyword evidence="4 11" id="KW-0812">Transmembrane</keyword>
<dbReference type="GO" id="GO:0071586">
    <property type="term" value="P:CAAX-box protein processing"/>
    <property type="evidence" value="ECO:0007669"/>
    <property type="project" value="InterPro"/>
</dbReference>
<dbReference type="PANTHER" id="PTHR13046:SF0">
    <property type="entry name" value="CAAX PRENYL PROTEASE 2"/>
    <property type="match status" value="1"/>
</dbReference>
<dbReference type="EMBL" id="JAKWBI020000209">
    <property type="protein sequence ID" value="KAJ2899048.1"/>
    <property type="molecule type" value="Genomic_DNA"/>
</dbReference>
<dbReference type="InterPro" id="IPR003675">
    <property type="entry name" value="Rce1/LyrA-like_dom"/>
</dbReference>
<feature type="transmembrane region" description="Helical" evidence="11">
    <location>
        <begin position="31"/>
        <end position="49"/>
    </location>
</feature>
<keyword evidence="14" id="KW-1185">Reference proteome</keyword>
<comment type="caution">
    <text evidence="13">The sequence shown here is derived from an EMBL/GenBank/DDBJ whole genome shotgun (WGS) entry which is preliminary data.</text>
</comment>
<dbReference type="InterPro" id="IPR039731">
    <property type="entry name" value="Rce1"/>
</dbReference>
<evidence type="ECO:0000256" key="1">
    <source>
        <dbReference type="ARBA" id="ARBA00004477"/>
    </source>
</evidence>
<evidence type="ECO:0000256" key="9">
    <source>
        <dbReference type="ARBA" id="ARBA00047280"/>
    </source>
</evidence>
<evidence type="ECO:0000256" key="3">
    <source>
        <dbReference type="ARBA" id="ARBA00022670"/>
    </source>
</evidence>
<comment type="similarity">
    <text evidence="2">Belongs to the peptidase U48 family.</text>
</comment>
<feature type="transmembrane region" description="Helical" evidence="11">
    <location>
        <begin position="319"/>
        <end position="343"/>
    </location>
</feature>
<feature type="transmembrane region" description="Helical" evidence="11">
    <location>
        <begin position="246"/>
        <end position="270"/>
    </location>
</feature>
<evidence type="ECO:0000256" key="11">
    <source>
        <dbReference type="SAM" id="Phobius"/>
    </source>
</evidence>
<keyword evidence="3 13" id="KW-0645">Protease</keyword>
<evidence type="ECO:0000256" key="5">
    <source>
        <dbReference type="ARBA" id="ARBA00022801"/>
    </source>
</evidence>
<evidence type="ECO:0000256" key="2">
    <source>
        <dbReference type="ARBA" id="ARBA00006897"/>
    </source>
</evidence>
<organism evidence="13 14">
    <name type="scientific">Zalerion maritima</name>
    <dbReference type="NCBI Taxonomy" id="339359"/>
    <lineage>
        <taxon>Eukaryota</taxon>
        <taxon>Fungi</taxon>
        <taxon>Dikarya</taxon>
        <taxon>Ascomycota</taxon>
        <taxon>Pezizomycotina</taxon>
        <taxon>Sordariomycetes</taxon>
        <taxon>Lulworthiomycetidae</taxon>
        <taxon>Lulworthiales</taxon>
        <taxon>Lulworthiaceae</taxon>
        <taxon>Zalerion</taxon>
    </lineage>
</organism>
<keyword evidence="7 11" id="KW-1133">Transmembrane helix</keyword>
<dbReference type="Pfam" id="PF02517">
    <property type="entry name" value="Rce1-like"/>
    <property type="match status" value="1"/>
</dbReference>
<dbReference type="AlphaFoldDB" id="A0AAD5RMM9"/>
<dbReference type="PANTHER" id="PTHR13046">
    <property type="entry name" value="PROTEASE U48 CAAX PRENYL PROTEASE RCE1"/>
    <property type="match status" value="1"/>
</dbReference>
<evidence type="ECO:0000256" key="7">
    <source>
        <dbReference type="ARBA" id="ARBA00022989"/>
    </source>
</evidence>
<keyword evidence="8 11" id="KW-0472">Membrane</keyword>
<reference evidence="13" key="1">
    <citation type="submission" date="2022-07" db="EMBL/GenBank/DDBJ databases">
        <title>Draft genome sequence of Zalerion maritima ATCC 34329, a (micro)plastics degrading marine fungus.</title>
        <authorList>
            <person name="Paco A."/>
            <person name="Goncalves M.F.M."/>
            <person name="Rocha-Santos T.A.P."/>
            <person name="Alves A."/>
        </authorList>
    </citation>
    <scope>NUCLEOTIDE SEQUENCE</scope>
    <source>
        <strain evidence="13">ATCC 34329</strain>
    </source>
</reference>
<dbReference type="EC" id="3.4.26.1" evidence="10"/>
<dbReference type="GO" id="GO:0005789">
    <property type="term" value="C:endoplasmic reticulum membrane"/>
    <property type="evidence" value="ECO:0007669"/>
    <property type="project" value="UniProtKB-SubCell"/>
</dbReference>
<evidence type="ECO:0000256" key="10">
    <source>
        <dbReference type="ARBA" id="ARBA00049729"/>
    </source>
</evidence>
<keyword evidence="6" id="KW-0256">Endoplasmic reticulum</keyword>
<comment type="catalytic activity">
    <reaction evidence="9">
        <text>Hydrolyzes the peptide bond -P2-(S-farnesyl or geranylgeranyl)C-P1'-P2'-P3'-COOH where P1' and P2' are amino acids with aliphatic sidechains and P3' is any C-terminal residue.</text>
        <dbReference type="EC" id="3.4.26.1"/>
    </reaction>
</comment>
<name>A0AAD5RMM9_9PEZI</name>
<evidence type="ECO:0000256" key="6">
    <source>
        <dbReference type="ARBA" id="ARBA00022824"/>
    </source>
</evidence>
<accession>A0AAD5RMM9</accession>
<evidence type="ECO:0000256" key="4">
    <source>
        <dbReference type="ARBA" id="ARBA00022692"/>
    </source>
</evidence>
<feature type="transmembrane region" description="Helical" evidence="11">
    <location>
        <begin position="277"/>
        <end position="299"/>
    </location>
</feature>
<comment type="subcellular location">
    <subcellularLocation>
        <location evidence="1">Endoplasmic reticulum membrane</location>
        <topology evidence="1">Multi-pass membrane protein</topology>
    </subcellularLocation>
</comment>
<sequence>MESPESDSRFPTWTAALSRRETSPPITTQSAFGMLILYTTLYVLPLYISPSSRPSRTLTRDAPVVIRARIRSVTVSCVVCTGITLYFLLYHSSPTGGLETPSTTEEGRGNVSLQDALHALGLWPLGLWETLNSVSLTAILFVGPLFRYFVCGDGIYEWLSLEPVKDVLNEITVFRNIVAGPLTEELLFRSSALPYLLLSPFCSSPSPPSSSPLTSPLFFFSSPLIFGLAHLNHFYERRLTHPQVPLPTACLITVFQLTYTTLFGAFATFVAMRTGSLAAAVAVHAFCNCMGFPMVGGVVEGPLMGGGGGGEGRPLGPNWLWTTIYHALLVVGGTAFWKGLWLWTESENRLI</sequence>
<feature type="transmembrane region" description="Helical" evidence="11">
    <location>
        <begin position="70"/>
        <end position="89"/>
    </location>
</feature>
<dbReference type="Proteomes" id="UP001201980">
    <property type="component" value="Unassembled WGS sequence"/>
</dbReference>
<dbReference type="GO" id="GO:0004222">
    <property type="term" value="F:metalloendopeptidase activity"/>
    <property type="evidence" value="ECO:0007669"/>
    <property type="project" value="InterPro"/>
</dbReference>
<keyword evidence="5" id="KW-0378">Hydrolase</keyword>
<evidence type="ECO:0000259" key="12">
    <source>
        <dbReference type="Pfam" id="PF02517"/>
    </source>
</evidence>
<protein>
    <recommendedName>
        <fullName evidence="10">intramembrane prenyl-peptidase Rce1</fullName>
        <ecNumber evidence="10">3.4.26.1</ecNumber>
    </recommendedName>
</protein>
<gene>
    <name evidence="13" type="ORF">MKZ38_003449</name>
</gene>
<proteinExistence type="inferred from homology"/>